<name>A0A9X1Z9T0_9GAMM</name>
<comment type="caution">
    <text evidence="4">The sequence shown here is derived from an EMBL/GenBank/DDBJ whole genome shotgun (WGS) entry which is preliminary data.</text>
</comment>
<feature type="domain" description="DUF1254" evidence="3">
    <location>
        <begin position="52"/>
        <end position="163"/>
    </location>
</feature>
<evidence type="ECO:0000256" key="1">
    <source>
        <dbReference type="SAM" id="SignalP"/>
    </source>
</evidence>
<reference evidence="4" key="1">
    <citation type="submission" date="2022-01" db="EMBL/GenBank/DDBJ databases">
        <title>Whole genome-based taxonomy of the Shewanellaceae.</title>
        <authorList>
            <person name="Martin-Rodriguez A.J."/>
        </authorList>
    </citation>
    <scope>NUCLEOTIDE SEQUENCE</scope>
    <source>
        <strain evidence="4">KCTC 23973</strain>
    </source>
</reference>
<gene>
    <name evidence="4" type="ORF">L2740_03465</name>
</gene>
<protein>
    <submittedName>
        <fullName evidence="4">DUF1214 domain-containing protein</fullName>
    </submittedName>
</protein>
<feature type="chain" id="PRO_5040750639" evidence="1">
    <location>
        <begin position="22"/>
        <end position="337"/>
    </location>
</feature>
<feature type="domain" description="DUF1214" evidence="2">
    <location>
        <begin position="239"/>
        <end position="320"/>
    </location>
</feature>
<dbReference type="InterPro" id="IPR037049">
    <property type="entry name" value="DUF1214_C_sf"/>
</dbReference>
<keyword evidence="5" id="KW-1185">Reference proteome</keyword>
<dbReference type="PANTHER" id="PTHR36509:SF2">
    <property type="entry name" value="BLL3101 PROTEIN"/>
    <property type="match status" value="1"/>
</dbReference>
<dbReference type="SUPFAM" id="SSF160935">
    <property type="entry name" value="VPA0735-like"/>
    <property type="match status" value="1"/>
</dbReference>
<sequence length="337" mass="37593">MKLSTLSLIPFMALGIFCVKAEETTNIVTFDNFSNVESSKQIERYQGLASGVNKWLHFRTPTPIDKQPTIRMNRDTLYSFAVVDASAGASITLPKSNGRYQSLMLVNENGYTNKVWYGEGTYQLTPEVVGSDYALVLVRTFVDANDPEDVKQVNQLQDELNIQAKRDKLFEIKQWDEKSYNNIYVALTSLFKMLPNADNAFGSKGEVDPVRFVLGTAGGYGGLPAKDAFYANVSPGLTGDKYELTLKDVPADGFWSFSLYNKDGYFFKSKHGLSNINSVTAKPNADGSFTIYFGGCDTRLENCLAIEPGWNFVARFYQPREAILNGSWMLPPLQPSK</sequence>
<evidence type="ECO:0000259" key="3">
    <source>
        <dbReference type="Pfam" id="PF06863"/>
    </source>
</evidence>
<proteinExistence type="predicted"/>
<dbReference type="PANTHER" id="PTHR36509">
    <property type="entry name" value="BLL3101 PROTEIN"/>
    <property type="match status" value="1"/>
</dbReference>
<keyword evidence="1" id="KW-0732">Signal</keyword>
<dbReference type="InterPro" id="IPR010621">
    <property type="entry name" value="DUF1214"/>
</dbReference>
<evidence type="ECO:0000313" key="4">
    <source>
        <dbReference type="EMBL" id="MCL1137603.1"/>
    </source>
</evidence>
<accession>A0A9X1Z9T0</accession>
<dbReference type="Pfam" id="PF06863">
    <property type="entry name" value="DUF1254"/>
    <property type="match status" value="1"/>
</dbReference>
<dbReference type="RefSeq" id="WP_248948698.1">
    <property type="nucleotide sequence ID" value="NZ_JAKILB010000002.1"/>
</dbReference>
<dbReference type="EMBL" id="JAKILB010000002">
    <property type="protein sequence ID" value="MCL1137603.1"/>
    <property type="molecule type" value="Genomic_DNA"/>
</dbReference>
<evidence type="ECO:0000259" key="2">
    <source>
        <dbReference type="Pfam" id="PF06742"/>
    </source>
</evidence>
<dbReference type="InterPro" id="IPR010679">
    <property type="entry name" value="DUF1254"/>
</dbReference>
<dbReference type="Gene3D" id="2.60.120.600">
    <property type="entry name" value="Domain of unknown function DUF1214, C-terminal domain"/>
    <property type="match status" value="1"/>
</dbReference>
<feature type="signal peptide" evidence="1">
    <location>
        <begin position="1"/>
        <end position="21"/>
    </location>
</feature>
<dbReference type="Pfam" id="PF06742">
    <property type="entry name" value="DUF1214"/>
    <property type="match status" value="1"/>
</dbReference>
<dbReference type="AlphaFoldDB" id="A0A9X1Z9T0"/>
<organism evidence="4 5">
    <name type="scientific">Shewanella pneumatophori</name>
    <dbReference type="NCBI Taxonomy" id="314092"/>
    <lineage>
        <taxon>Bacteria</taxon>
        <taxon>Pseudomonadati</taxon>
        <taxon>Pseudomonadota</taxon>
        <taxon>Gammaproteobacteria</taxon>
        <taxon>Alteromonadales</taxon>
        <taxon>Shewanellaceae</taxon>
        <taxon>Shewanella</taxon>
    </lineage>
</organism>
<evidence type="ECO:0000313" key="5">
    <source>
        <dbReference type="Proteomes" id="UP001139293"/>
    </source>
</evidence>
<dbReference type="Proteomes" id="UP001139293">
    <property type="component" value="Unassembled WGS sequence"/>
</dbReference>